<keyword evidence="5 11" id="KW-0808">Transferase</keyword>
<dbReference type="InterPro" id="IPR041931">
    <property type="entry name" value="DNA_pol3_alpha_thumb_dom"/>
</dbReference>
<dbReference type="Gene3D" id="1.10.150.870">
    <property type="match status" value="1"/>
</dbReference>
<dbReference type="SMART" id="SM00481">
    <property type="entry name" value="POLIIIAc"/>
    <property type="match status" value="1"/>
</dbReference>
<keyword evidence="7" id="KW-0235">DNA replication</keyword>
<evidence type="ECO:0000256" key="2">
    <source>
        <dbReference type="ARBA" id="ARBA00009496"/>
    </source>
</evidence>
<dbReference type="Pfam" id="PF07733">
    <property type="entry name" value="DNA_pol3_alpha"/>
    <property type="match status" value="1"/>
</dbReference>
<keyword evidence="8" id="KW-0239">DNA-directed DNA polymerase</keyword>
<accession>A0ABU5KFI7</accession>
<dbReference type="PANTHER" id="PTHR32294:SF0">
    <property type="entry name" value="DNA POLYMERASE III SUBUNIT ALPHA"/>
    <property type="match status" value="1"/>
</dbReference>
<dbReference type="InterPro" id="IPR040982">
    <property type="entry name" value="DNA_pol3_finger"/>
</dbReference>
<comment type="subcellular location">
    <subcellularLocation>
        <location evidence="1">Cytoplasm</location>
    </subcellularLocation>
</comment>
<dbReference type="CDD" id="cd12113">
    <property type="entry name" value="PHP_PolIIIA_DnaE3"/>
    <property type="match status" value="1"/>
</dbReference>
<evidence type="ECO:0000256" key="7">
    <source>
        <dbReference type="ARBA" id="ARBA00022705"/>
    </source>
</evidence>
<feature type="domain" description="Polymerase/histidinol phosphatase N-terminal" evidence="10">
    <location>
        <begin position="10"/>
        <end position="77"/>
    </location>
</feature>
<dbReference type="InterPro" id="IPR011708">
    <property type="entry name" value="DNA_pol3_alpha_NTPase_dom"/>
</dbReference>
<sequence length="1185" mass="130607">MSAGSHDSFVHLHVHTEYSMLDGASLLDGLFSRTSDLGMPAIAMTDHGNLHGAYDFYSKAKRAGIKPIIGIEAYITPGTQRGERRRVRWGQGDLAEEGGNDVAGGGAYTHMTMWAESTEGMHNLFRLSSRSSMEGYFYKPRMDKEILAEHSKGLIVSTGCPSGAIQTRLRLGQYDEAVREAGELQEIFGRDNVFLELMDHGIDIEKRVRDDLLRLGKQMGIPPIATNDSHYNNPEDAAAHDALICVASGKRLSDTNRLKFDGGGYYIKSAAEMRQLWGEQFGMPEACDNTLAIAERCEVEFAESTGGYMARADVPEGESEDSWFRKEVWRGIEARYPGERLDQQVRDRVEMELAIISQKGYCGYYLVVADFINWAKDNGIRVGPGRGSGAGSIAAYALRITDLCPLEHGLFFERFLNPERPSMPDFDIDFDDARRGEVITYVSQKYGADRVAQIATFGRLKAKAAIKDAARVLDHGFAIGDRITKAYPADVMGKGVALKDIFNADHKRYNDGGEFRALHGQDPDVRTIYETAVGLEGQIRNWGVHAAGVIMSSEPLIDIVPIMARPQDGAVITQFDYPMCESLGLVKMDFLGLSNLRILDDALRNIEVNRAETVVLEELGFDDRATYELMGRGDTLGVFQLDGSGMRSLLRSLQPDAFADITAVSALYRPGPMGADSHNKYARRKNGREAIEPIHPALADALEPVLGETYGLIVYQEQVMAIAQVLAGFTLGAADNLRRAMGKKKKEELDKQYAGFQAGMLERGFPQVAIDKLWEILLPFSDYAFNKSHSAAYGVITYWTAYLKANYPTEYMAALLTSVKDDKDKMAIYLNECRRMKIQVLPPDVNESHADFTPVGNDIRFGLTAVRNVGHNVVAGIVAAREEKDRYADFNDFMEKVPALVCNKRVVESLIKAGAFDDMKHKRRALAAVHETAVDQFVDLKKNEAIGQDSLFGGLSEDDAGFGVSVTIPDIDDWDKMTLLGHEREMLGLYVSDHPLLGLEHVLSQGTDCTIGQLLLDEDRAHGSTLTVSGLITSVQRKITKRGDPWATITLEDLDGAIDVLLFPSAYTLASTLLVEDQIVRIKGNLSRDKDQPELRAQEVTAPDLTQGPAGPVVISLPSTRCTPPVVAQLRDVLGTHPGMTEVQLRLLTRSSTKVLRLDDNLRVSPSPALFADLKQLLGPGCLTG</sequence>
<comment type="catalytic activity">
    <reaction evidence="9">
        <text>DNA(n) + a 2'-deoxyribonucleoside 5'-triphosphate = DNA(n+1) + diphosphate</text>
        <dbReference type="Rhea" id="RHEA:22508"/>
        <dbReference type="Rhea" id="RHEA-COMP:17339"/>
        <dbReference type="Rhea" id="RHEA-COMP:17340"/>
        <dbReference type="ChEBI" id="CHEBI:33019"/>
        <dbReference type="ChEBI" id="CHEBI:61560"/>
        <dbReference type="ChEBI" id="CHEBI:173112"/>
        <dbReference type="EC" id="2.7.7.7"/>
    </reaction>
</comment>
<evidence type="ECO:0000256" key="8">
    <source>
        <dbReference type="ARBA" id="ARBA00022932"/>
    </source>
</evidence>
<evidence type="ECO:0000256" key="6">
    <source>
        <dbReference type="ARBA" id="ARBA00022695"/>
    </source>
</evidence>
<gene>
    <name evidence="11" type="primary">dnaE</name>
    <name evidence="11" type="ORF">SFC79_18305</name>
</gene>
<dbReference type="GO" id="GO:0003887">
    <property type="term" value="F:DNA-directed DNA polymerase activity"/>
    <property type="evidence" value="ECO:0007669"/>
    <property type="project" value="UniProtKB-EC"/>
</dbReference>
<evidence type="ECO:0000256" key="3">
    <source>
        <dbReference type="ARBA" id="ARBA00012417"/>
    </source>
</evidence>
<dbReference type="EMBL" id="JAXQPW010000007">
    <property type="protein sequence ID" value="MDZ5663734.1"/>
    <property type="molecule type" value="Genomic_DNA"/>
</dbReference>
<dbReference type="NCBIfam" id="TIGR00594">
    <property type="entry name" value="polc"/>
    <property type="match status" value="1"/>
</dbReference>
<organism evidence="11 12">
    <name type="scientific">Nocardioides renjunii</name>
    <dbReference type="NCBI Taxonomy" id="3095075"/>
    <lineage>
        <taxon>Bacteria</taxon>
        <taxon>Bacillati</taxon>
        <taxon>Actinomycetota</taxon>
        <taxon>Actinomycetes</taxon>
        <taxon>Propionibacteriales</taxon>
        <taxon>Nocardioidaceae</taxon>
        <taxon>Nocardioides</taxon>
    </lineage>
</organism>
<dbReference type="RefSeq" id="WP_322425442.1">
    <property type="nucleotide sequence ID" value="NZ_JAXQPW010000007.1"/>
</dbReference>
<evidence type="ECO:0000313" key="11">
    <source>
        <dbReference type="EMBL" id="MDZ5663734.1"/>
    </source>
</evidence>
<dbReference type="InterPro" id="IPR004013">
    <property type="entry name" value="PHP_dom"/>
</dbReference>
<dbReference type="InterPro" id="IPR004805">
    <property type="entry name" value="DnaE2/DnaE/PolC"/>
</dbReference>
<dbReference type="InterPro" id="IPR016195">
    <property type="entry name" value="Pol/histidinol_Pase-like"/>
</dbReference>
<dbReference type="Proteomes" id="UP001291999">
    <property type="component" value="Unassembled WGS sequence"/>
</dbReference>
<protein>
    <recommendedName>
        <fullName evidence="4">DNA polymerase III subunit alpha</fullName>
        <ecNumber evidence="3">2.7.7.7</ecNumber>
    </recommendedName>
</protein>
<dbReference type="Pfam" id="PF14579">
    <property type="entry name" value="HHH_6"/>
    <property type="match status" value="1"/>
</dbReference>
<dbReference type="CDD" id="cd04485">
    <property type="entry name" value="DnaE_OBF"/>
    <property type="match status" value="1"/>
</dbReference>
<dbReference type="InterPro" id="IPR004365">
    <property type="entry name" value="NA-bd_OB_tRNA"/>
</dbReference>
<dbReference type="NCBIfam" id="NF004226">
    <property type="entry name" value="PRK05673.1"/>
    <property type="match status" value="1"/>
</dbReference>
<evidence type="ECO:0000256" key="4">
    <source>
        <dbReference type="ARBA" id="ARBA00019114"/>
    </source>
</evidence>
<comment type="similarity">
    <text evidence="2">Belongs to the DNA polymerase type-C family. DnaE subfamily.</text>
</comment>
<dbReference type="Pfam" id="PF02811">
    <property type="entry name" value="PHP"/>
    <property type="match status" value="1"/>
</dbReference>
<dbReference type="Pfam" id="PF01336">
    <property type="entry name" value="tRNA_anti-codon"/>
    <property type="match status" value="1"/>
</dbReference>
<dbReference type="Gene3D" id="3.20.20.140">
    <property type="entry name" value="Metal-dependent hydrolases"/>
    <property type="match status" value="1"/>
</dbReference>
<reference evidence="11 12" key="1">
    <citation type="submission" date="2023-11" db="EMBL/GenBank/DDBJ databases">
        <title>Novel species in genus Nocardioides.</title>
        <authorList>
            <person name="Zhou H."/>
        </authorList>
    </citation>
    <scope>NUCLEOTIDE SEQUENCE [LARGE SCALE GENOMIC DNA]</scope>
    <source>
        <strain evidence="11 12">S-58</strain>
    </source>
</reference>
<dbReference type="PANTHER" id="PTHR32294">
    <property type="entry name" value="DNA POLYMERASE III SUBUNIT ALPHA"/>
    <property type="match status" value="1"/>
</dbReference>
<dbReference type="InterPro" id="IPR029460">
    <property type="entry name" value="DNAPol_HHH"/>
</dbReference>
<name>A0ABU5KFI7_9ACTN</name>
<comment type="caution">
    <text evidence="11">The sequence shown here is derived from an EMBL/GenBank/DDBJ whole genome shotgun (WGS) entry which is preliminary data.</text>
</comment>
<proteinExistence type="inferred from homology"/>
<dbReference type="EC" id="2.7.7.7" evidence="3"/>
<dbReference type="SUPFAM" id="SSF89550">
    <property type="entry name" value="PHP domain-like"/>
    <property type="match status" value="1"/>
</dbReference>
<keyword evidence="6 11" id="KW-0548">Nucleotidyltransferase</keyword>
<evidence type="ECO:0000259" key="10">
    <source>
        <dbReference type="SMART" id="SM00481"/>
    </source>
</evidence>
<dbReference type="Pfam" id="PF17657">
    <property type="entry name" value="DNA_pol3_finger"/>
    <property type="match status" value="1"/>
</dbReference>
<evidence type="ECO:0000256" key="5">
    <source>
        <dbReference type="ARBA" id="ARBA00022679"/>
    </source>
</evidence>
<dbReference type="Gene3D" id="1.10.10.1600">
    <property type="entry name" value="Bacterial DNA polymerase III alpha subunit, thumb domain"/>
    <property type="match status" value="1"/>
</dbReference>
<evidence type="ECO:0000313" key="12">
    <source>
        <dbReference type="Proteomes" id="UP001291999"/>
    </source>
</evidence>
<keyword evidence="12" id="KW-1185">Reference proteome</keyword>
<dbReference type="InterPro" id="IPR003141">
    <property type="entry name" value="Pol/His_phosphatase_N"/>
</dbReference>
<evidence type="ECO:0000256" key="1">
    <source>
        <dbReference type="ARBA" id="ARBA00004496"/>
    </source>
</evidence>
<evidence type="ECO:0000256" key="9">
    <source>
        <dbReference type="ARBA" id="ARBA00049244"/>
    </source>
</evidence>